<protein>
    <submittedName>
        <fullName evidence="3">Uncharacterized protein</fullName>
    </submittedName>
</protein>
<dbReference type="AlphaFoldDB" id="A0A8S9XI37"/>
<sequence length="142" mass="15508">MPISILGGIPFLLSMFGMANSVGPTFINVAQINGKTSIALDGRTVDLSKATVLEEDPHRVVMRPMEAPEAIITMGKGDGGTISIDYKGQHYESLRPEDVSNMIKGNMAQMNAQMEQLRQQIQNMQNNIFGQLKFPALAQGSR</sequence>
<feature type="signal peptide" evidence="2">
    <location>
        <begin position="1"/>
        <end position="21"/>
    </location>
</feature>
<evidence type="ECO:0000256" key="1">
    <source>
        <dbReference type="SAM" id="Coils"/>
    </source>
</evidence>
<name>A0A8S9XI37_APOLU</name>
<dbReference type="Proteomes" id="UP000466442">
    <property type="component" value="Unassembled WGS sequence"/>
</dbReference>
<accession>A0A8S9XI37</accession>
<organism evidence="3 4">
    <name type="scientific">Apolygus lucorum</name>
    <name type="common">Small green plant bug</name>
    <name type="synonym">Lygocoris lucorum</name>
    <dbReference type="NCBI Taxonomy" id="248454"/>
    <lineage>
        <taxon>Eukaryota</taxon>
        <taxon>Metazoa</taxon>
        <taxon>Ecdysozoa</taxon>
        <taxon>Arthropoda</taxon>
        <taxon>Hexapoda</taxon>
        <taxon>Insecta</taxon>
        <taxon>Pterygota</taxon>
        <taxon>Neoptera</taxon>
        <taxon>Paraneoptera</taxon>
        <taxon>Hemiptera</taxon>
        <taxon>Heteroptera</taxon>
        <taxon>Panheteroptera</taxon>
        <taxon>Cimicomorpha</taxon>
        <taxon>Miridae</taxon>
        <taxon>Mirini</taxon>
        <taxon>Apolygus</taxon>
    </lineage>
</organism>
<feature type="chain" id="PRO_5035938146" evidence="2">
    <location>
        <begin position="22"/>
        <end position="142"/>
    </location>
</feature>
<keyword evidence="1" id="KW-0175">Coiled coil</keyword>
<keyword evidence="4" id="KW-1185">Reference proteome</keyword>
<gene>
    <name evidence="3" type="ORF">GE061_016712</name>
</gene>
<dbReference type="EMBL" id="WIXP02000007">
    <property type="protein sequence ID" value="KAF6208259.1"/>
    <property type="molecule type" value="Genomic_DNA"/>
</dbReference>
<evidence type="ECO:0000313" key="4">
    <source>
        <dbReference type="Proteomes" id="UP000466442"/>
    </source>
</evidence>
<keyword evidence="2" id="KW-0732">Signal</keyword>
<comment type="caution">
    <text evidence="3">The sequence shown here is derived from an EMBL/GenBank/DDBJ whole genome shotgun (WGS) entry which is preliminary data.</text>
</comment>
<proteinExistence type="predicted"/>
<evidence type="ECO:0000313" key="3">
    <source>
        <dbReference type="EMBL" id="KAF6208259.1"/>
    </source>
</evidence>
<feature type="coiled-coil region" evidence="1">
    <location>
        <begin position="100"/>
        <end position="127"/>
    </location>
</feature>
<reference evidence="3" key="1">
    <citation type="journal article" date="2021" name="Mol. Ecol. Resour.">
        <title>Apolygus lucorum genome provides insights into omnivorousness and mesophyll feeding.</title>
        <authorList>
            <person name="Liu Y."/>
            <person name="Liu H."/>
            <person name="Wang H."/>
            <person name="Huang T."/>
            <person name="Liu B."/>
            <person name="Yang B."/>
            <person name="Yin L."/>
            <person name="Li B."/>
            <person name="Zhang Y."/>
            <person name="Zhang S."/>
            <person name="Jiang F."/>
            <person name="Zhang X."/>
            <person name="Ren Y."/>
            <person name="Wang B."/>
            <person name="Wang S."/>
            <person name="Lu Y."/>
            <person name="Wu K."/>
            <person name="Fan W."/>
            <person name="Wang G."/>
        </authorList>
    </citation>
    <scope>NUCLEOTIDE SEQUENCE</scope>
    <source>
        <strain evidence="3">12Hb</strain>
    </source>
</reference>
<evidence type="ECO:0000256" key="2">
    <source>
        <dbReference type="SAM" id="SignalP"/>
    </source>
</evidence>